<dbReference type="RefSeq" id="XP_009034923.1">
    <property type="nucleotide sequence ID" value="XM_009036675.1"/>
</dbReference>
<dbReference type="Proteomes" id="UP000002729">
    <property type="component" value="Unassembled WGS sequence"/>
</dbReference>
<dbReference type="Pfam" id="PF05667">
    <property type="entry name" value="CCDC22_CC"/>
    <property type="match status" value="1"/>
</dbReference>
<dbReference type="KEGG" id="aaf:AURANDRAFT_10442"/>
<accession>F0Y4B1</accession>
<feature type="domain" description="CCDC22 coiled-coil" evidence="1">
    <location>
        <begin position="3"/>
        <end position="220"/>
    </location>
</feature>
<dbReference type="eggNOG" id="KOG1937">
    <property type="taxonomic scope" value="Eukaryota"/>
</dbReference>
<gene>
    <name evidence="2" type="ORF">AURANDRAFT_10442</name>
</gene>
<dbReference type="AlphaFoldDB" id="F0Y4B1"/>
<evidence type="ECO:0000313" key="2">
    <source>
        <dbReference type="EMBL" id="EGB10092.1"/>
    </source>
</evidence>
<feature type="non-terminal residue" evidence="2">
    <location>
        <position position="1"/>
    </location>
</feature>
<feature type="non-terminal residue" evidence="2">
    <location>
        <position position="251"/>
    </location>
</feature>
<dbReference type="GeneID" id="20218001"/>
<sequence length="251" mass="28703">HAEREYTVRRKTLEMLPESEAAILKLAEICGASARKLVDLAREWEGHRVPLVEKIRASRAELRRRKLKAKAMVDEMKRCRGEMNAMVLDVRDKDDRHRLLEERYAAMPKNVNRALYTYRIMDIIKQIAKQKGEITKIVDDIRSVQKENNKIGATLQRTEALADERVFQEANAGGKDPQLVAAYRSLSDLRKLFEKTVTVISETGAKEREARDLDSKKKQLKARVSTANLDKILADLGQVKQENAGLVARLR</sequence>
<name>F0Y4B1_AURAN</name>
<evidence type="ECO:0000313" key="3">
    <source>
        <dbReference type="Proteomes" id="UP000002729"/>
    </source>
</evidence>
<protein>
    <recommendedName>
        <fullName evidence="1">CCDC22 coiled-coil domain-containing protein</fullName>
    </recommendedName>
</protein>
<proteinExistence type="predicted"/>
<dbReference type="PANTHER" id="PTHR15668">
    <property type="entry name" value="JM1 PROTEIN"/>
    <property type="match status" value="1"/>
</dbReference>
<keyword evidence="3" id="KW-1185">Reference proteome</keyword>
<dbReference type="InterPro" id="IPR008530">
    <property type="entry name" value="CCDC22"/>
</dbReference>
<dbReference type="InParanoid" id="F0Y4B1"/>
<organism evidence="3">
    <name type="scientific">Aureococcus anophagefferens</name>
    <name type="common">Harmful bloom alga</name>
    <dbReference type="NCBI Taxonomy" id="44056"/>
    <lineage>
        <taxon>Eukaryota</taxon>
        <taxon>Sar</taxon>
        <taxon>Stramenopiles</taxon>
        <taxon>Ochrophyta</taxon>
        <taxon>Pelagophyceae</taxon>
        <taxon>Pelagomonadales</taxon>
        <taxon>Pelagomonadaceae</taxon>
        <taxon>Aureococcus</taxon>
    </lineage>
</organism>
<dbReference type="GO" id="GO:2000060">
    <property type="term" value="P:positive regulation of ubiquitin-dependent protein catabolic process"/>
    <property type="evidence" value="ECO:0007669"/>
    <property type="project" value="TreeGrafter"/>
</dbReference>
<dbReference type="GO" id="GO:0097602">
    <property type="term" value="F:cullin family protein binding"/>
    <property type="evidence" value="ECO:0007669"/>
    <property type="project" value="TreeGrafter"/>
</dbReference>
<dbReference type="PANTHER" id="PTHR15668:SF4">
    <property type="entry name" value="COILED-COIL DOMAIN-CONTAINING PROTEIN 22"/>
    <property type="match status" value="1"/>
</dbReference>
<reference evidence="2 3" key="1">
    <citation type="journal article" date="2011" name="Proc. Natl. Acad. Sci. U.S.A.">
        <title>Niche of harmful alga Aureococcus anophagefferens revealed through ecogenomics.</title>
        <authorList>
            <person name="Gobler C.J."/>
            <person name="Berry D.L."/>
            <person name="Dyhrman S.T."/>
            <person name="Wilhelm S.W."/>
            <person name="Salamov A."/>
            <person name="Lobanov A.V."/>
            <person name="Zhang Y."/>
            <person name="Collier J.L."/>
            <person name="Wurch L.L."/>
            <person name="Kustka A.B."/>
            <person name="Dill B.D."/>
            <person name="Shah M."/>
            <person name="VerBerkmoes N.C."/>
            <person name="Kuo A."/>
            <person name="Terry A."/>
            <person name="Pangilinan J."/>
            <person name="Lindquist E.A."/>
            <person name="Lucas S."/>
            <person name="Paulsen I.T."/>
            <person name="Hattenrath-Lehmann T.K."/>
            <person name="Talmage S.C."/>
            <person name="Walker E.A."/>
            <person name="Koch F."/>
            <person name="Burson A.M."/>
            <person name="Marcoval M.A."/>
            <person name="Tang Y.Z."/>
            <person name="Lecleir G.R."/>
            <person name="Coyne K.J."/>
            <person name="Berg G.M."/>
            <person name="Bertrand E.M."/>
            <person name="Saito M.A."/>
            <person name="Gladyshev V.N."/>
            <person name="Grigoriev I.V."/>
        </authorList>
    </citation>
    <scope>NUCLEOTIDE SEQUENCE [LARGE SCALE GENOMIC DNA]</scope>
    <source>
        <strain evidence="3">CCMP 1984</strain>
    </source>
</reference>
<dbReference type="OrthoDB" id="10266736at2759"/>
<evidence type="ECO:0000259" key="1">
    <source>
        <dbReference type="Pfam" id="PF05667"/>
    </source>
</evidence>
<dbReference type="EMBL" id="GL833124">
    <property type="protein sequence ID" value="EGB10092.1"/>
    <property type="molecule type" value="Genomic_DNA"/>
</dbReference>
<dbReference type="InterPro" id="IPR048348">
    <property type="entry name" value="CCDC22_CC"/>
</dbReference>